<evidence type="ECO:0000313" key="1">
    <source>
        <dbReference type="EMBL" id="QJA92811.1"/>
    </source>
</evidence>
<organism evidence="1">
    <name type="scientific">viral metagenome</name>
    <dbReference type="NCBI Taxonomy" id="1070528"/>
    <lineage>
        <taxon>unclassified sequences</taxon>
        <taxon>metagenomes</taxon>
        <taxon>organismal metagenomes</taxon>
    </lineage>
</organism>
<gene>
    <name evidence="1" type="ORF">MM415B04464_0007</name>
</gene>
<reference evidence="1" key="1">
    <citation type="submission" date="2020-03" db="EMBL/GenBank/DDBJ databases">
        <title>The deep terrestrial virosphere.</title>
        <authorList>
            <person name="Holmfeldt K."/>
            <person name="Nilsson E."/>
            <person name="Simone D."/>
            <person name="Lopez-Fernandez M."/>
            <person name="Wu X."/>
            <person name="de Brujin I."/>
            <person name="Lundin D."/>
            <person name="Andersson A."/>
            <person name="Bertilsson S."/>
            <person name="Dopson M."/>
        </authorList>
    </citation>
    <scope>NUCLEOTIDE SEQUENCE</scope>
    <source>
        <strain evidence="1">MM415B04464</strain>
    </source>
</reference>
<dbReference type="EMBL" id="MT143098">
    <property type="protein sequence ID" value="QJA92811.1"/>
    <property type="molecule type" value="Genomic_DNA"/>
</dbReference>
<name>A0A6M3LIE1_9ZZZZ</name>
<dbReference type="AlphaFoldDB" id="A0A6M3LIE1"/>
<dbReference type="Gene3D" id="3.40.960.10">
    <property type="entry name" value="VSR Endonuclease"/>
    <property type="match status" value="1"/>
</dbReference>
<accession>A0A6M3LIE1</accession>
<evidence type="ECO:0008006" key="2">
    <source>
        <dbReference type="Google" id="ProtNLM"/>
    </source>
</evidence>
<proteinExistence type="predicted"/>
<dbReference type="SUPFAM" id="SSF52980">
    <property type="entry name" value="Restriction endonuclease-like"/>
    <property type="match status" value="1"/>
</dbReference>
<protein>
    <recommendedName>
        <fullName evidence="2">DUF559 domain-containing protein</fullName>
    </recommendedName>
</protein>
<sequence length="96" mass="11304">MNYVLLKHFGIPSPEIEYKFHPSRKWRIDYAWPGVKLAVEIEGGAWVKGRHNRASGFIKDMEKYNQLILLGWRLLRFQPGKINYRLIKDVYDKGAA</sequence>
<dbReference type="InterPro" id="IPR011335">
    <property type="entry name" value="Restrct_endonuc-II-like"/>
</dbReference>